<dbReference type="SMART" id="SM00849">
    <property type="entry name" value="Lactamase_B"/>
    <property type="match status" value="1"/>
</dbReference>
<reference evidence="3 4" key="1">
    <citation type="submission" date="2022-04" db="EMBL/GenBank/DDBJ databases">
        <title>Positive selection, recombination, and allopatry shape intraspecific diversity of widespread and dominant cyanobacteria.</title>
        <authorList>
            <person name="Wei J."/>
            <person name="Shu W."/>
            <person name="Hu C."/>
        </authorList>
    </citation>
    <scope>NUCLEOTIDE SEQUENCE [LARGE SCALE GENOMIC DNA]</scope>
    <source>
        <strain evidence="3 4">AS-A4</strain>
    </source>
</reference>
<feature type="domain" description="Metallo-beta-lactamase" evidence="2">
    <location>
        <begin position="59"/>
        <end position="220"/>
    </location>
</feature>
<sequence length="249" mass="27502">MPSNQPSDSAPLLPPQPAIDQSPISQSSTVAKQPRLLLPRSQGDRPSIFAFPPNRDTLGGTAYLIVEAVNILVDCPAWDHANRTFLEAQGGVEWLFLTHRGGIGKAREIQQAFGCPIVIQEQEAYLLPGLTVTPFEQTLTLTPQTRAIWTSGHSPGSACLYYSQFGGVLFSGRHLLPNPQGNLLPLKTPKTFHWRRQLQNVQKLVEQFTPETLQIICPGANTGFLRGKYLVENAYEKLRYEKLGSEAEG</sequence>
<accession>A0ABV0KGF5</accession>
<dbReference type="EMBL" id="JAMPLM010000004">
    <property type="protein sequence ID" value="MEP1058284.1"/>
    <property type="molecule type" value="Genomic_DNA"/>
</dbReference>
<evidence type="ECO:0000313" key="3">
    <source>
        <dbReference type="EMBL" id="MEP1058284.1"/>
    </source>
</evidence>
<dbReference type="Gene3D" id="3.60.15.10">
    <property type="entry name" value="Ribonuclease Z/Hydroxyacylglutathione hydrolase-like"/>
    <property type="match status" value="1"/>
</dbReference>
<organism evidence="3 4">
    <name type="scientific">Stenomitos frigidus AS-A4</name>
    <dbReference type="NCBI Taxonomy" id="2933935"/>
    <lineage>
        <taxon>Bacteria</taxon>
        <taxon>Bacillati</taxon>
        <taxon>Cyanobacteriota</taxon>
        <taxon>Cyanophyceae</taxon>
        <taxon>Leptolyngbyales</taxon>
        <taxon>Leptolyngbyaceae</taxon>
        <taxon>Stenomitos</taxon>
    </lineage>
</organism>
<dbReference type="PANTHER" id="PTHR42773">
    <property type="entry name" value="METALLO-BETA-LACTAMASE-RELATED"/>
    <property type="match status" value="1"/>
</dbReference>
<keyword evidence="4" id="KW-1185">Reference proteome</keyword>
<protein>
    <submittedName>
        <fullName evidence="3">MBL fold metallo-hydrolase</fullName>
    </submittedName>
</protein>
<evidence type="ECO:0000313" key="4">
    <source>
        <dbReference type="Proteomes" id="UP001476950"/>
    </source>
</evidence>
<evidence type="ECO:0000259" key="2">
    <source>
        <dbReference type="SMART" id="SM00849"/>
    </source>
</evidence>
<gene>
    <name evidence="3" type="ORF">NDI38_07500</name>
</gene>
<dbReference type="Proteomes" id="UP001476950">
    <property type="component" value="Unassembled WGS sequence"/>
</dbReference>
<name>A0ABV0KGF5_9CYAN</name>
<proteinExistence type="predicted"/>
<evidence type="ECO:0000256" key="1">
    <source>
        <dbReference type="SAM" id="MobiDB-lite"/>
    </source>
</evidence>
<dbReference type="RefSeq" id="WP_431192538.1">
    <property type="nucleotide sequence ID" value="NZ_JAMPLM010000004.1"/>
</dbReference>
<comment type="caution">
    <text evidence="3">The sequence shown here is derived from an EMBL/GenBank/DDBJ whole genome shotgun (WGS) entry which is preliminary data.</text>
</comment>
<dbReference type="InterPro" id="IPR001279">
    <property type="entry name" value="Metallo-B-lactamas"/>
</dbReference>
<dbReference type="PANTHER" id="PTHR42773:SF3">
    <property type="entry name" value="SLR0630 PROTEIN"/>
    <property type="match status" value="1"/>
</dbReference>
<dbReference type="InterPro" id="IPR036866">
    <property type="entry name" value="RibonucZ/Hydroxyglut_hydro"/>
</dbReference>
<feature type="compositionally biased region" description="Polar residues" evidence="1">
    <location>
        <begin position="22"/>
        <end position="31"/>
    </location>
</feature>
<dbReference type="Pfam" id="PF00753">
    <property type="entry name" value="Lactamase_B"/>
    <property type="match status" value="1"/>
</dbReference>
<feature type="region of interest" description="Disordered" evidence="1">
    <location>
        <begin position="1"/>
        <end position="32"/>
    </location>
</feature>
<dbReference type="SUPFAM" id="SSF56281">
    <property type="entry name" value="Metallo-hydrolase/oxidoreductase"/>
    <property type="match status" value="1"/>
</dbReference>